<evidence type="ECO:0000313" key="1">
    <source>
        <dbReference type="EMBL" id="MBX41512.1"/>
    </source>
</evidence>
<dbReference type="EMBL" id="GGEC01061028">
    <property type="protein sequence ID" value="MBX41512.1"/>
    <property type="molecule type" value="Transcribed_RNA"/>
</dbReference>
<accession>A0A2P2NG96</accession>
<reference evidence="1" key="1">
    <citation type="submission" date="2018-02" db="EMBL/GenBank/DDBJ databases">
        <title>Rhizophora mucronata_Transcriptome.</title>
        <authorList>
            <person name="Meera S.P."/>
            <person name="Sreeshan A."/>
            <person name="Augustine A."/>
        </authorList>
    </citation>
    <scope>NUCLEOTIDE SEQUENCE</scope>
    <source>
        <tissue evidence="1">Leaf</tissue>
    </source>
</reference>
<name>A0A2P2NG96_RHIMU</name>
<organism evidence="1">
    <name type="scientific">Rhizophora mucronata</name>
    <name type="common">Asiatic mangrove</name>
    <dbReference type="NCBI Taxonomy" id="61149"/>
    <lineage>
        <taxon>Eukaryota</taxon>
        <taxon>Viridiplantae</taxon>
        <taxon>Streptophyta</taxon>
        <taxon>Embryophyta</taxon>
        <taxon>Tracheophyta</taxon>
        <taxon>Spermatophyta</taxon>
        <taxon>Magnoliopsida</taxon>
        <taxon>eudicotyledons</taxon>
        <taxon>Gunneridae</taxon>
        <taxon>Pentapetalae</taxon>
        <taxon>rosids</taxon>
        <taxon>fabids</taxon>
        <taxon>Malpighiales</taxon>
        <taxon>Rhizophoraceae</taxon>
        <taxon>Rhizophora</taxon>
    </lineage>
</organism>
<protein>
    <submittedName>
        <fullName evidence="1">Uncharacterized protein</fullName>
    </submittedName>
</protein>
<sequence length="12" mass="1273">MLSQRPTVDGGI</sequence>
<proteinExistence type="predicted"/>